<comment type="similarity">
    <text evidence="1">Belongs to the 'phage' integrase family.</text>
</comment>
<evidence type="ECO:0000256" key="3">
    <source>
        <dbReference type="ARBA" id="ARBA00023172"/>
    </source>
</evidence>
<evidence type="ECO:0000313" key="6">
    <source>
        <dbReference type="Proteomes" id="UP001280415"/>
    </source>
</evidence>
<feature type="domain" description="Tyr recombinase" evidence="4">
    <location>
        <begin position="164"/>
        <end position="358"/>
    </location>
</feature>
<dbReference type="RefSeq" id="WP_317052083.1">
    <property type="nucleotide sequence ID" value="NZ_CP140878.1"/>
</dbReference>
<dbReference type="PROSITE" id="PS51898">
    <property type="entry name" value="TYR_RECOMBINASE"/>
    <property type="match status" value="1"/>
</dbReference>
<dbReference type="Pfam" id="PF14657">
    <property type="entry name" value="Arm-DNA-bind_4"/>
    <property type="match status" value="1"/>
</dbReference>
<evidence type="ECO:0000313" key="5">
    <source>
        <dbReference type="EMBL" id="MDV2911069.1"/>
    </source>
</evidence>
<name>A0AAW8YMV6_PEDAC</name>
<organism evidence="5 6">
    <name type="scientific">Pediococcus acidilactici</name>
    <dbReference type="NCBI Taxonomy" id="1254"/>
    <lineage>
        <taxon>Bacteria</taxon>
        <taxon>Bacillati</taxon>
        <taxon>Bacillota</taxon>
        <taxon>Bacilli</taxon>
        <taxon>Lactobacillales</taxon>
        <taxon>Lactobacillaceae</taxon>
        <taxon>Pediococcus</taxon>
        <taxon>Pediococcus acidilactici group</taxon>
    </lineage>
</organism>
<sequence>MPAYEKRKSGWRVRVYYYTADGKRKSISKSGFRTKNDAKAYAETKESELNREFVAFDPNIAFADYFKEWYETYKVGSILPITLVRYQATEHLLRKYFRDEPLASVTRPQYQKFIRLYGKKHAPSTVREKHALIRRCVESAMYDEVIHKDFTFNITLISNKSKEMQVDYMNITELKQLTNYLLNHLNYHYGSNYLILTAIFTGARLGELLALTWKDINFNFKTVNINKAWNYFEGGKFKTTKNENSKRIIPISDTLVQVLKELKKQKQPKASDQVFLTQFGTVPTSEAVNKTLKSNMKKLGINRKNFHFHSLRHSHVAYLLSLGVDIYAIAKRLGHSDITTTTRTYAYLIDEFKHANDKKITSGLDDLQAKNNEQSKAIEN</sequence>
<dbReference type="InterPro" id="IPR013762">
    <property type="entry name" value="Integrase-like_cat_sf"/>
</dbReference>
<evidence type="ECO:0000259" key="4">
    <source>
        <dbReference type="PROSITE" id="PS51898"/>
    </source>
</evidence>
<keyword evidence="3" id="KW-0233">DNA recombination</keyword>
<reference evidence="5" key="1">
    <citation type="journal article" date="2023" name="PeerJ">
        <title>Selection and evaluation of lactic acid bacteria from chicken feces in Thailand as potential probiotics.</title>
        <authorList>
            <person name="Khurajog B."/>
            <person name="Disastra Y."/>
            <person name="Lawwyne L.D."/>
            <person name="Sirichokchatchawan W."/>
            <person name="Niyomtham W."/>
            <person name="Yindee J."/>
            <person name="Hampson D.J."/>
            <person name="Prapasarakul N."/>
        </authorList>
    </citation>
    <scope>NUCLEOTIDE SEQUENCE</scope>
    <source>
        <strain evidence="5">BF14</strain>
    </source>
</reference>
<dbReference type="InterPro" id="IPR050090">
    <property type="entry name" value="Tyrosine_recombinase_XerCD"/>
</dbReference>
<gene>
    <name evidence="5" type="ORF">R0H03_04205</name>
</gene>
<reference evidence="5" key="2">
    <citation type="submission" date="2023-10" db="EMBL/GenBank/DDBJ databases">
        <authorList>
            <person name="Khurajog B."/>
        </authorList>
    </citation>
    <scope>NUCLEOTIDE SEQUENCE</scope>
    <source>
        <strain evidence="5">BF14</strain>
    </source>
</reference>
<dbReference type="GO" id="GO:0006310">
    <property type="term" value="P:DNA recombination"/>
    <property type="evidence" value="ECO:0007669"/>
    <property type="project" value="UniProtKB-KW"/>
</dbReference>
<proteinExistence type="inferred from homology"/>
<dbReference type="CDD" id="cd01189">
    <property type="entry name" value="INT_ICEBs1_C_like"/>
    <property type="match status" value="1"/>
</dbReference>
<dbReference type="InterPro" id="IPR002104">
    <property type="entry name" value="Integrase_catalytic"/>
</dbReference>
<accession>A0AAW8YMV6</accession>
<dbReference type="PANTHER" id="PTHR30349:SF64">
    <property type="entry name" value="PROPHAGE INTEGRASE INTD-RELATED"/>
    <property type="match status" value="1"/>
</dbReference>
<dbReference type="Gene3D" id="1.10.150.130">
    <property type="match status" value="1"/>
</dbReference>
<evidence type="ECO:0000256" key="2">
    <source>
        <dbReference type="ARBA" id="ARBA00023125"/>
    </source>
</evidence>
<dbReference type="GO" id="GO:0003677">
    <property type="term" value="F:DNA binding"/>
    <property type="evidence" value="ECO:0007669"/>
    <property type="project" value="UniProtKB-KW"/>
</dbReference>
<dbReference type="Pfam" id="PF00589">
    <property type="entry name" value="Phage_integrase"/>
    <property type="match status" value="1"/>
</dbReference>
<dbReference type="PANTHER" id="PTHR30349">
    <property type="entry name" value="PHAGE INTEGRASE-RELATED"/>
    <property type="match status" value="1"/>
</dbReference>
<evidence type="ECO:0000256" key="1">
    <source>
        <dbReference type="ARBA" id="ARBA00008857"/>
    </source>
</evidence>
<dbReference type="SUPFAM" id="SSF56349">
    <property type="entry name" value="DNA breaking-rejoining enzymes"/>
    <property type="match status" value="1"/>
</dbReference>
<dbReference type="AlphaFoldDB" id="A0AAW8YMV6"/>
<keyword evidence="2" id="KW-0238">DNA-binding</keyword>
<comment type="caution">
    <text evidence="5">The sequence shown here is derived from an EMBL/GenBank/DDBJ whole genome shotgun (WGS) entry which is preliminary data.</text>
</comment>
<dbReference type="Gene3D" id="1.10.443.10">
    <property type="entry name" value="Intergrase catalytic core"/>
    <property type="match status" value="1"/>
</dbReference>
<dbReference type="EMBL" id="JAWJAX010000003">
    <property type="protein sequence ID" value="MDV2911069.1"/>
    <property type="molecule type" value="Genomic_DNA"/>
</dbReference>
<dbReference type="InterPro" id="IPR010998">
    <property type="entry name" value="Integrase_recombinase_N"/>
</dbReference>
<protein>
    <submittedName>
        <fullName evidence="5">Tyrosine-type recombinase/integrase</fullName>
    </submittedName>
</protein>
<dbReference type="InterPro" id="IPR028259">
    <property type="entry name" value="AP2-like_int_N"/>
</dbReference>
<dbReference type="InterPro" id="IPR011010">
    <property type="entry name" value="DNA_brk_join_enz"/>
</dbReference>
<dbReference type="GO" id="GO:0015074">
    <property type="term" value="P:DNA integration"/>
    <property type="evidence" value="ECO:0007669"/>
    <property type="project" value="InterPro"/>
</dbReference>
<dbReference type="Proteomes" id="UP001280415">
    <property type="component" value="Unassembled WGS sequence"/>
</dbReference>